<keyword evidence="2" id="KW-1185">Reference proteome</keyword>
<feature type="non-terminal residue" evidence="1">
    <location>
        <position position="1"/>
    </location>
</feature>
<name>A0A7L0TK14_PODPO</name>
<reference evidence="1 2" key="1">
    <citation type="submission" date="2019-09" db="EMBL/GenBank/DDBJ databases">
        <title>Bird 10,000 Genomes (B10K) Project - Family phase.</title>
        <authorList>
            <person name="Zhang G."/>
        </authorList>
    </citation>
    <scope>NUCLEOTIDE SEQUENCE [LARGE SCALE GENOMIC DNA]</scope>
    <source>
        <strain evidence="1">B10K-DU-009-04</strain>
        <tissue evidence="1">Mixed tissue sample</tissue>
    </source>
</reference>
<proteinExistence type="predicted"/>
<dbReference type="Proteomes" id="UP000555275">
    <property type="component" value="Unassembled WGS sequence"/>
</dbReference>
<evidence type="ECO:0000313" key="2">
    <source>
        <dbReference type="Proteomes" id="UP000555275"/>
    </source>
</evidence>
<protein>
    <submittedName>
        <fullName evidence="1">ENR1 protein</fullName>
    </submittedName>
</protein>
<evidence type="ECO:0000313" key="1">
    <source>
        <dbReference type="EMBL" id="NXL55036.1"/>
    </source>
</evidence>
<dbReference type="Gene3D" id="1.10.287.210">
    <property type="match status" value="1"/>
</dbReference>
<sequence>MLNRIIRLQAAVELITNKTVQALEIIATQLCQTRAAVYQHHLALEYLLASEGGLCGKF</sequence>
<feature type="non-terminal residue" evidence="1">
    <location>
        <position position="58"/>
    </location>
</feature>
<comment type="caution">
    <text evidence="1">The sequence shown here is derived from an EMBL/GenBank/DDBJ whole genome shotgun (WGS) entry which is preliminary data.</text>
</comment>
<dbReference type="SUPFAM" id="SSF58069">
    <property type="entry name" value="Virus ectodomain"/>
    <property type="match status" value="1"/>
</dbReference>
<gene>
    <name evidence="1" type="primary">Erv31_9</name>
    <name evidence="1" type="ORF">PODPOD_R15537</name>
</gene>
<organism evidence="1 2">
    <name type="scientific">Podilymbus podiceps</name>
    <name type="common">Pied-billed grebe</name>
    <dbReference type="NCBI Taxonomy" id="9252"/>
    <lineage>
        <taxon>Eukaryota</taxon>
        <taxon>Metazoa</taxon>
        <taxon>Chordata</taxon>
        <taxon>Craniata</taxon>
        <taxon>Vertebrata</taxon>
        <taxon>Euteleostomi</taxon>
        <taxon>Archelosauria</taxon>
        <taxon>Archosauria</taxon>
        <taxon>Dinosauria</taxon>
        <taxon>Saurischia</taxon>
        <taxon>Theropoda</taxon>
        <taxon>Coelurosauria</taxon>
        <taxon>Aves</taxon>
        <taxon>Neognathae</taxon>
        <taxon>Neoaves</taxon>
        <taxon>Mirandornithes</taxon>
        <taxon>Podicipediformes</taxon>
        <taxon>Podicipedidae</taxon>
        <taxon>Podilymbus</taxon>
    </lineage>
</organism>
<dbReference type="AlphaFoldDB" id="A0A7L0TK14"/>
<accession>A0A7L0TK14</accession>
<dbReference type="OrthoDB" id="8949317at2759"/>
<dbReference type="EMBL" id="VXAO01004715">
    <property type="protein sequence ID" value="NXL55036.1"/>
    <property type="molecule type" value="Genomic_DNA"/>
</dbReference>